<evidence type="ECO:0000259" key="2">
    <source>
        <dbReference type="Pfam" id="PF14622"/>
    </source>
</evidence>
<dbReference type="PANTHER" id="PTHR28160:SF1">
    <property type="entry name" value="LARGE RIBOSOMAL SUBUNIT PROTEIN ML57"/>
    <property type="match status" value="1"/>
</dbReference>
<feature type="region of interest" description="Disordered" evidence="1">
    <location>
        <begin position="23"/>
        <end position="79"/>
    </location>
</feature>
<dbReference type="GO" id="GO:0003735">
    <property type="term" value="F:structural constituent of ribosome"/>
    <property type="evidence" value="ECO:0007669"/>
    <property type="project" value="InterPro"/>
</dbReference>
<organism evidence="3 4">
    <name type="scientific">Psilocybe cf. subviscida</name>
    <dbReference type="NCBI Taxonomy" id="2480587"/>
    <lineage>
        <taxon>Eukaryota</taxon>
        <taxon>Fungi</taxon>
        <taxon>Dikarya</taxon>
        <taxon>Basidiomycota</taxon>
        <taxon>Agaricomycotina</taxon>
        <taxon>Agaricomycetes</taxon>
        <taxon>Agaricomycetidae</taxon>
        <taxon>Agaricales</taxon>
        <taxon>Agaricineae</taxon>
        <taxon>Strophariaceae</taxon>
        <taxon>Psilocybe</taxon>
    </lineage>
</organism>
<dbReference type="GO" id="GO:0006396">
    <property type="term" value="P:RNA processing"/>
    <property type="evidence" value="ECO:0007669"/>
    <property type="project" value="InterPro"/>
</dbReference>
<dbReference type="Gene3D" id="1.10.1520.10">
    <property type="entry name" value="Ribonuclease III domain"/>
    <property type="match status" value="1"/>
</dbReference>
<dbReference type="SUPFAM" id="SSF69065">
    <property type="entry name" value="RNase III domain-like"/>
    <property type="match status" value="1"/>
</dbReference>
<dbReference type="OrthoDB" id="2281895at2759"/>
<dbReference type="InterPro" id="IPR036389">
    <property type="entry name" value="RNase_III_sf"/>
</dbReference>
<comment type="caution">
    <text evidence="3">The sequence shown here is derived from an EMBL/GenBank/DDBJ whole genome shotgun (WGS) entry which is preliminary data.</text>
</comment>
<feature type="domain" description="RNase III" evidence="2">
    <location>
        <begin position="98"/>
        <end position="232"/>
    </location>
</feature>
<dbReference type="InterPro" id="IPR040030">
    <property type="entry name" value="Ribosomal_mL57"/>
</dbReference>
<name>A0A8H5EZU7_9AGAR</name>
<sequence length="266" mass="28959">MSGAIRCLGNSLRSSRLAARISPGALPQGVRSYGQAAVRQREDVGEGQAPVNAAPPRKQRSTPAERPYTSGRPVSTDPEDPVFANYLNRLMHPLTFSPELSRRIMTHSSHALARKGHNGGLSFFGRRVLNTYTLLFLQASPNLPKDADIEDITSRTVHTSLLGQHLGGAWGIGREMVWAPSLPAGTEELEALRHAGLYKVQGEIIQAVVGAVYHQYGGSVAHRLYHTRILPNILTKGGLPMMFHDEVHSIAERIGGAEAPLLQESR</sequence>
<dbReference type="Pfam" id="PF14622">
    <property type="entry name" value="Ribonucleas_3_3"/>
    <property type="match status" value="1"/>
</dbReference>
<dbReference type="AlphaFoldDB" id="A0A8H5EZU7"/>
<evidence type="ECO:0000313" key="3">
    <source>
        <dbReference type="EMBL" id="KAF5318494.1"/>
    </source>
</evidence>
<dbReference type="Proteomes" id="UP000567179">
    <property type="component" value="Unassembled WGS sequence"/>
</dbReference>
<dbReference type="GO" id="GO:0032543">
    <property type="term" value="P:mitochondrial translation"/>
    <property type="evidence" value="ECO:0007669"/>
    <property type="project" value="InterPro"/>
</dbReference>
<reference evidence="3 4" key="1">
    <citation type="journal article" date="2020" name="ISME J.">
        <title>Uncovering the hidden diversity of litter-decomposition mechanisms in mushroom-forming fungi.</title>
        <authorList>
            <person name="Floudas D."/>
            <person name="Bentzer J."/>
            <person name="Ahren D."/>
            <person name="Johansson T."/>
            <person name="Persson P."/>
            <person name="Tunlid A."/>
        </authorList>
    </citation>
    <scope>NUCLEOTIDE SEQUENCE [LARGE SCALE GENOMIC DNA]</scope>
    <source>
        <strain evidence="3 4">CBS 101986</strain>
    </source>
</reference>
<gene>
    <name evidence="3" type="ORF">D9619_010729</name>
</gene>
<evidence type="ECO:0000256" key="1">
    <source>
        <dbReference type="SAM" id="MobiDB-lite"/>
    </source>
</evidence>
<dbReference type="GO" id="GO:0005762">
    <property type="term" value="C:mitochondrial large ribosomal subunit"/>
    <property type="evidence" value="ECO:0007669"/>
    <property type="project" value="InterPro"/>
</dbReference>
<accession>A0A8H5EZU7</accession>
<dbReference type="InterPro" id="IPR000999">
    <property type="entry name" value="RNase_III_dom"/>
</dbReference>
<evidence type="ECO:0000313" key="4">
    <source>
        <dbReference type="Proteomes" id="UP000567179"/>
    </source>
</evidence>
<keyword evidence="4" id="KW-1185">Reference proteome</keyword>
<proteinExistence type="predicted"/>
<dbReference type="EMBL" id="JAACJJ010000030">
    <property type="protein sequence ID" value="KAF5318494.1"/>
    <property type="molecule type" value="Genomic_DNA"/>
</dbReference>
<protein>
    <recommendedName>
        <fullName evidence="2">RNase III domain-containing protein</fullName>
    </recommendedName>
</protein>
<dbReference type="GO" id="GO:0004525">
    <property type="term" value="F:ribonuclease III activity"/>
    <property type="evidence" value="ECO:0007669"/>
    <property type="project" value="InterPro"/>
</dbReference>
<dbReference type="PANTHER" id="PTHR28160">
    <property type="entry name" value="54S RIBOSOMAL PROTEIN L15, MITOCHONDRIAL"/>
    <property type="match status" value="1"/>
</dbReference>